<proteinExistence type="predicted"/>
<sequence length="208" mass="23356">MNQTYSKLSNGFILPKGKVTPNTLFVGGIDMMVNENEIRDFFAKFGTVREAKIIKDRGGICRGYGFVYFNKEVNIESIVEQQISFKGRKLKLGPAILKERRPRPIVSHLVGPTTWTSPSGYVYCPCCSPVGGGMTQPSPIPSGRTHYNQPYSYNNFGEVVFPLMSTNYSHGPYYQPLTMQYTTAPWTPDRPTQLFNQSFVDCGVQTVL</sequence>
<dbReference type="EMBL" id="JAAVVJ010000005">
    <property type="protein sequence ID" value="KAF7221728.1"/>
    <property type="molecule type" value="Genomic_DNA"/>
</dbReference>
<reference evidence="6" key="3">
    <citation type="submission" date="2025-05" db="UniProtKB">
        <authorList>
            <consortium name="Ensembl"/>
        </authorList>
    </citation>
    <scope>IDENTIFICATION</scope>
</reference>
<dbReference type="Ensembl" id="ENSNFUT00015012265.1">
    <property type="protein sequence ID" value="ENSNFUP00015011675.1"/>
    <property type="gene ID" value="ENSNFUG00015005767.1"/>
</dbReference>
<dbReference type="GO" id="GO:0003730">
    <property type="term" value="F:mRNA 3'-UTR binding"/>
    <property type="evidence" value="ECO:0007669"/>
    <property type="project" value="Ensembl"/>
</dbReference>
<dbReference type="GO" id="GO:0043565">
    <property type="term" value="F:sequence-specific DNA binding"/>
    <property type="evidence" value="ECO:0007669"/>
    <property type="project" value="Ensembl"/>
</dbReference>
<dbReference type="PROSITE" id="PS50102">
    <property type="entry name" value="RRM"/>
    <property type="match status" value="1"/>
</dbReference>
<dbReference type="OMA" id="PQWCGDQ"/>
<dbReference type="Proteomes" id="UP000694548">
    <property type="component" value="Chromosome sgr09"/>
</dbReference>
<dbReference type="OrthoDB" id="762982at2759"/>
<evidence type="ECO:0000313" key="4">
    <source>
        <dbReference type="EMBL" id="KAF7221727.1"/>
    </source>
</evidence>
<reference evidence="6" key="1">
    <citation type="submission" date="2014-08" db="EMBL/GenBank/DDBJ databases">
        <authorList>
            <person name="Senf B."/>
            <person name="Petzold A."/>
            <person name="Downie B.R."/>
            <person name="Koch P."/>
            <person name="Platzer M."/>
        </authorList>
    </citation>
    <scope>NUCLEOTIDE SEQUENCE [LARGE SCALE GENOMIC DNA]</scope>
    <source>
        <strain evidence="6">GRZ</strain>
    </source>
</reference>
<dbReference type="PANTHER" id="PTHR11176:SF4">
    <property type="entry name" value="DELETED IN AZOOSPERMIA-LIKE"/>
    <property type="match status" value="1"/>
</dbReference>
<dbReference type="GO" id="GO:0060965">
    <property type="term" value="P:negative regulation of miRNA-mediated gene silencing"/>
    <property type="evidence" value="ECO:0007669"/>
    <property type="project" value="Ensembl"/>
</dbReference>
<evidence type="ECO:0000313" key="5">
    <source>
        <dbReference type="EMBL" id="KAF7221728.1"/>
    </source>
</evidence>
<organism evidence="6 7">
    <name type="scientific">Nothobranchius furzeri</name>
    <name type="common">Turquoise killifish</name>
    <dbReference type="NCBI Taxonomy" id="105023"/>
    <lineage>
        <taxon>Eukaryota</taxon>
        <taxon>Metazoa</taxon>
        <taxon>Chordata</taxon>
        <taxon>Craniata</taxon>
        <taxon>Vertebrata</taxon>
        <taxon>Euteleostomi</taxon>
        <taxon>Actinopterygii</taxon>
        <taxon>Neopterygii</taxon>
        <taxon>Teleostei</taxon>
        <taxon>Neoteleostei</taxon>
        <taxon>Acanthomorphata</taxon>
        <taxon>Ovalentaria</taxon>
        <taxon>Atherinomorphae</taxon>
        <taxon>Cyprinodontiformes</taxon>
        <taxon>Nothobranchiidae</taxon>
        <taxon>Nothobranchius</taxon>
    </lineage>
</organism>
<protein>
    <submittedName>
        <fullName evidence="6">Deleted in azoospermia-like</fullName>
    </submittedName>
    <submittedName>
        <fullName evidence="4">Transcript variant X1</fullName>
    </submittedName>
    <submittedName>
        <fullName evidence="5">Transcript variant X2</fullName>
    </submittedName>
</protein>
<keyword evidence="7" id="KW-1185">Reference proteome</keyword>
<dbReference type="RefSeq" id="XP_015811400.1">
    <property type="nucleotide sequence ID" value="XM_015955914.3"/>
</dbReference>
<evidence type="ECO:0000256" key="1">
    <source>
        <dbReference type="ARBA" id="ARBA00022884"/>
    </source>
</evidence>
<dbReference type="AlphaFoldDB" id="A0A8C6NMI5"/>
<reference evidence="4" key="2">
    <citation type="submission" date="2020-03" db="EMBL/GenBank/DDBJ databases">
        <title>Intra-Species Differences in Population Size shape Life History and Genome Evolution.</title>
        <authorList>
            <person name="Willemsen D."/>
            <person name="Cui R."/>
            <person name="Valenzano D.R."/>
        </authorList>
    </citation>
    <scope>NUCLEOTIDE SEQUENCE</scope>
    <source>
        <strain evidence="4">GRZ</strain>
        <tissue evidence="4">Whole</tissue>
    </source>
</reference>
<dbReference type="GO" id="GO:0005737">
    <property type="term" value="C:cytoplasm"/>
    <property type="evidence" value="ECO:0007669"/>
    <property type="project" value="TreeGrafter"/>
</dbReference>
<dbReference type="InterPro" id="IPR012677">
    <property type="entry name" value="Nucleotide-bd_a/b_plait_sf"/>
</dbReference>
<dbReference type="InterPro" id="IPR035979">
    <property type="entry name" value="RBD_domain_sf"/>
</dbReference>
<dbReference type="GO" id="GO:0070935">
    <property type="term" value="P:3'-UTR-mediated mRNA stabilization"/>
    <property type="evidence" value="ECO:0007669"/>
    <property type="project" value="Ensembl"/>
</dbReference>
<dbReference type="GeneTree" id="ENSGT00530000063480"/>
<keyword evidence="1 2" id="KW-0694">RNA-binding</keyword>
<evidence type="ECO:0000313" key="7">
    <source>
        <dbReference type="Proteomes" id="UP000694548"/>
    </source>
</evidence>
<dbReference type="Gene3D" id="3.30.70.330">
    <property type="match status" value="1"/>
</dbReference>
<feature type="domain" description="RRM" evidence="3">
    <location>
        <begin position="22"/>
        <end position="97"/>
    </location>
</feature>
<name>A0A8C6NMI5_NOTFU</name>
<evidence type="ECO:0000259" key="3">
    <source>
        <dbReference type="PROSITE" id="PS50102"/>
    </source>
</evidence>
<dbReference type="Pfam" id="PF00076">
    <property type="entry name" value="RRM_1"/>
    <property type="match status" value="1"/>
</dbReference>
<evidence type="ECO:0000313" key="6">
    <source>
        <dbReference type="Ensembl" id="ENSNFUP00015011675.1"/>
    </source>
</evidence>
<dbReference type="EMBL" id="JAAVVJ010000005">
    <property type="protein sequence ID" value="KAF7221727.1"/>
    <property type="molecule type" value="Genomic_DNA"/>
</dbReference>
<dbReference type="GO" id="GO:0045948">
    <property type="term" value="P:positive regulation of translational initiation"/>
    <property type="evidence" value="ECO:0007669"/>
    <property type="project" value="TreeGrafter"/>
</dbReference>
<dbReference type="Proteomes" id="UP000822369">
    <property type="component" value="Chromosome 5"/>
</dbReference>
<dbReference type="SUPFAM" id="SSF54928">
    <property type="entry name" value="RNA-binding domain, RBD"/>
    <property type="match status" value="1"/>
</dbReference>
<dbReference type="GO" id="GO:0048134">
    <property type="term" value="P:germ-line cyst formation"/>
    <property type="evidence" value="ECO:0007669"/>
    <property type="project" value="Ensembl"/>
</dbReference>
<dbReference type="RefSeq" id="XP_015811399.1">
    <property type="nucleotide sequence ID" value="XM_015955913.3"/>
</dbReference>
<dbReference type="CTD" id="1618"/>
<dbReference type="GO" id="GO:0008494">
    <property type="term" value="F:translation activator activity"/>
    <property type="evidence" value="ECO:0007669"/>
    <property type="project" value="TreeGrafter"/>
</dbReference>
<evidence type="ECO:0000256" key="2">
    <source>
        <dbReference type="PROSITE-ProRule" id="PRU00176"/>
    </source>
</evidence>
<gene>
    <name evidence="6" type="primary">DAZL</name>
    <name evidence="4" type="synonym">dazl</name>
    <name evidence="4" type="ORF">G4P62_008601</name>
</gene>
<accession>A0A8C6NMI5</accession>
<dbReference type="GeneID" id="107383349"/>
<dbReference type="SMART" id="SM00360">
    <property type="entry name" value="RRM"/>
    <property type="match status" value="1"/>
</dbReference>
<dbReference type="InterPro" id="IPR000504">
    <property type="entry name" value="RRM_dom"/>
</dbReference>
<dbReference type="KEGG" id="nfu:107383349"/>
<dbReference type="PANTHER" id="PTHR11176">
    <property type="entry name" value="BOULE-RELATED"/>
    <property type="match status" value="1"/>
</dbReference>